<organism evidence="1 2">
    <name type="scientific">Penicillium antarcticum</name>
    <dbReference type="NCBI Taxonomy" id="416450"/>
    <lineage>
        <taxon>Eukaryota</taxon>
        <taxon>Fungi</taxon>
        <taxon>Dikarya</taxon>
        <taxon>Ascomycota</taxon>
        <taxon>Pezizomycotina</taxon>
        <taxon>Eurotiomycetes</taxon>
        <taxon>Eurotiomycetidae</taxon>
        <taxon>Eurotiales</taxon>
        <taxon>Aspergillaceae</taxon>
        <taxon>Penicillium</taxon>
    </lineage>
</organism>
<comment type="caution">
    <text evidence="1">The sequence shown here is derived from an EMBL/GenBank/DDBJ whole genome shotgun (WGS) entry which is preliminary data.</text>
</comment>
<evidence type="ECO:0000313" key="2">
    <source>
        <dbReference type="Proteomes" id="UP000191672"/>
    </source>
</evidence>
<keyword evidence="2" id="KW-1185">Reference proteome</keyword>
<reference evidence="2" key="1">
    <citation type="journal article" date="2017" name="Nat. Microbiol.">
        <title>Global analysis of biosynthetic gene clusters reveals vast potential of secondary metabolite production in Penicillium species.</title>
        <authorList>
            <person name="Nielsen J.C."/>
            <person name="Grijseels S."/>
            <person name="Prigent S."/>
            <person name="Ji B."/>
            <person name="Dainat J."/>
            <person name="Nielsen K.F."/>
            <person name="Frisvad J.C."/>
            <person name="Workman M."/>
            <person name="Nielsen J."/>
        </authorList>
    </citation>
    <scope>NUCLEOTIDE SEQUENCE [LARGE SCALE GENOMIC DNA]</scope>
    <source>
        <strain evidence="2">IBT 31811</strain>
    </source>
</reference>
<accession>A0A1V6PVR7</accession>
<evidence type="ECO:0000313" key="1">
    <source>
        <dbReference type="EMBL" id="OQD80807.1"/>
    </source>
</evidence>
<dbReference type="EMBL" id="MDYN01000031">
    <property type="protein sequence ID" value="OQD80807.1"/>
    <property type="molecule type" value="Genomic_DNA"/>
</dbReference>
<dbReference type="Proteomes" id="UP000191672">
    <property type="component" value="Unassembled WGS sequence"/>
</dbReference>
<gene>
    <name evidence="1" type="ORF">PENANT_c031G04361</name>
</gene>
<name>A0A1V6PVR7_9EURO</name>
<sequence>MDPYRGPYQSSSFGHPSWNDMMNSYLLAFTLMSTISHEARRHAWWPRLLAYWQKLWTTDDMARMTRKMASGAIENDTTAAEPQMATLKRTFDQFSSIMSDQRLAGLAVPGWNDEAIRNLPSRTV</sequence>
<dbReference type="AlphaFoldDB" id="A0A1V6PVR7"/>
<proteinExistence type="predicted"/>
<protein>
    <submittedName>
        <fullName evidence="1">Uncharacterized protein</fullName>
    </submittedName>
</protein>